<dbReference type="SUPFAM" id="SSF53474">
    <property type="entry name" value="alpha/beta-Hydrolases"/>
    <property type="match status" value="1"/>
</dbReference>
<evidence type="ECO:0000256" key="1">
    <source>
        <dbReference type="ARBA" id="ARBA00022729"/>
    </source>
</evidence>
<dbReference type="OrthoDB" id="9764953at2"/>
<dbReference type="EMBL" id="PTJC01000008">
    <property type="protein sequence ID" value="PPK84294.1"/>
    <property type="molecule type" value="Genomic_DNA"/>
</dbReference>
<reference evidence="3 4" key="1">
    <citation type="submission" date="2018-02" db="EMBL/GenBank/DDBJ databases">
        <title>Genomic Encyclopedia of Archaeal and Bacterial Type Strains, Phase II (KMG-II): from individual species to whole genera.</title>
        <authorList>
            <person name="Goeker M."/>
        </authorList>
    </citation>
    <scope>NUCLEOTIDE SEQUENCE [LARGE SCALE GENOMIC DNA]</scope>
    <source>
        <strain evidence="3 4">DSM 29526</strain>
    </source>
</reference>
<feature type="signal peptide" evidence="2">
    <location>
        <begin position="1"/>
        <end position="21"/>
    </location>
</feature>
<organism evidence="3 4">
    <name type="scientific">Neolewinella xylanilytica</name>
    <dbReference type="NCBI Taxonomy" id="1514080"/>
    <lineage>
        <taxon>Bacteria</taxon>
        <taxon>Pseudomonadati</taxon>
        <taxon>Bacteroidota</taxon>
        <taxon>Saprospiria</taxon>
        <taxon>Saprospirales</taxon>
        <taxon>Lewinellaceae</taxon>
        <taxon>Neolewinella</taxon>
    </lineage>
</organism>
<accession>A0A2S6I0A9</accession>
<feature type="chain" id="PRO_5015714457" evidence="2">
    <location>
        <begin position="22"/>
        <end position="866"/>
    </location>
</feature>
<dbReference type="AlphaFoldDB" id="A0A2S6I0A9"/>
<dbReference type="PANTHER" id="PTHR43037:SF4">
    <property type="entry name" value="PEPTIDASE S9 PROLYL OLIGOPEPTIDASE CATALYTIC DOMAIN-CONTAINING PROTEIN"/>
    <property type="match status" value="1"/>
</dbReference>
<gene>
    <name evidence="3" type="ORF">CLV84_4063</name>
</gene>
<protein>
    <submittedName>
        <fullName evidence="3">Putative esterase</fullName>
    </submittedName>
</protein>
<evidence type="ECO:0000256" key="2">
    <source>
        <dbReference type="SAM" id="SignalP"/>
    </source>
</evidence>
<evidence type="ECO:0000313" key="4">
    <source>
        <dbReference type="Proteomes" id="UP000237662"/>
    </source>
</evidence>
<dbReference type="Gene3D" id="3.40.50.1820">
    <property type="entry name" value="alpha/beta hydrolase"/>
    <property type="match status" value="1"/>
</dbReference>
<sequence length="866" mass="96073">MTHHRLLIGILCLHLVALAHAQERQGNIVEYFGKEKIDEVSEGEILHLFEEGLLLTGLPRSFGVEPVRYEAVLADFVGTADTTIAPGDAYRADGGEALAWDTITINEKGEFSGNVRGGYLFLTYEADRARTVLLEASGHTTAIVNGMPHEGDHYDFGWSLVPLHLRPGANYILLSGGRFNQIRARLLVADEPVQFTRRDMTLPDLLVGESDDLWAAVRLMNTTTEAFRGGTITARVGEASAEHEVGPVEQLLVQKVPFRLPTPTGIAEDSTYAVVLELRDRSGQLLDTLQVEVNARSKDGHHKETFVSAMDGSVQYYSVVPPLTRGTGGNGIVLTVHGASVEAVNQAAAYRPKDSLYIVAATNRRPFGFAWEDWGRRDAIEVLDIAQAKFQTDPQRSYLTGHSMGGHGTWHIGVTYPDRFAAIGPAAGYADLTGYRKWSLNRLISRPDSFFVQWGTTRADFLRELEGTQPTDELQRMADNVLRAGNQSRTLKLKDNYLHYGVYILHGEKDEVVPTGLAREMRALLGTYHDDFAYYEYPDGAHWFGSESVDWPPLFDFFNFRRLKTDEEVDQLRFQTASPGISASSHYVTIWQQERPWEISSFDLERGPDTLKLTTDNTRLLRLDLSGGIRDSLDQLELDGQVFAMEELSAEAFFAREQGSWAVTTAPPATEKSPARYGSFKDAFTNNMVFVYATSGSEATNEWYLHRARYDAERWGYRGNGSITLVKDTDFRAADYPDRNVIMYGNRDNNAAWSTLLDHAPFDVTDGTMTLGDKQFAGSDVGAYLIYPRSDSDTASVGVVTATGAAGRHAAYANDYFLDTTFYPDVLIFSSALPRAGVSGLIGSGYFGNDWQVGSGDFEWNPATAR</sequence>
<dbReference type="RefSeq" id="WP_104421626.1">
    <property type="nucleotide sequence ID" value="NZ_PTJC01000008.1"/>
</dbReference>
<proteinExistence type="predicted"/>
<dbReference type="PANTHER" id="PTHR43037">
    <property type="entry name" value="UNNAMED PRODUCT-RELATED"/>
    <property type="match status" value="1"/>
</dbReference>
<dbReference type="InterPro" id="IPR029058">
    <property type="entry name" value="AB_hydrolase_fold"/>
</dbReference>
<comment type="caution">
    <text evidence="3">The sequence shown here is derived from an EMBL/GenBank/DDBJ whole genome shotgun (WGS) entry which is preliminary data.</text>
</comment>
<keyword evidence="4" id="KW-1185">Reference proteome</keyword>
<name>A0A2S6I0A9_9BACT</name>
<dbReference type="Pfam" id="PF00756">
    <property type="entry name" value="Esterase"/>
    <property type="match status" value="1"/>
</dbReference>
<keyword evidence="1 2" id="KW-0732">Signal</keyword>
<dbReference type="Proteomes" id="UP000237662">
    <property type="component" value="Unassembled WGS sequence"/>
</dbReference>
<dbReference type="InterPro" id="IPR000801">
    <property type="entry name" value="Esterase-like"/>
</dbReference>
<dbReference type="InterPro" id="IPR050955">
    <property type="entry name" value="Plant_Biomass_Hydrol_Est"/>
</dbReference>
<evidence type="ECO:0000313" key="3">
    <source>
        <dbReference type="EMBL" id="PPK84294.1"/>
    </source>
</evidence>